<evidence type="ECO:0000313" key="3">
    <source>
        <dbReference type="Proteomes" id="UP000007129"/>
    </source>
</evidence>
<dbReference type="VEuPathDB" id="FungiDB:MPH_13208"/>
<gene>
    <name evidence="2" type="ORF">MPH_13208</name>
</gene>
<feature type="region of interest" description="Disordered" evidence="1">
    <location>
        <begin position="91"/>
        <end position="139"/>
    </location>
</feature>
<organism evidence="2 3">
    <name type="scientific">Macrophomina phaseolina (strain MS6)</name>
    <name type="common">Charcoal rot fungus</name>
    <dbReference type="NCBI Taxonomy" id="1126212"/>
    <lineage>
        <taxon>Eukaryota</taxon>
        <taxon>Fungi</taxon>
        <taxon>Dikarya</taxon>
        <taxon>Ascomycota</taxon>
        <taxon>Pezizomycotina</taxon>
        <taxon>Dothideomycetes</taxon>
        <taxon>Dothideomycetes incertae sedis</taxon>
        <taxon>Botryosphaeriales</taxon>
        <taxon>Botryosphaeriaceae</taxon>
        <taxon>Macrophomina</taxon>
    </lineage>
</organism>
<dbReference type="AlphaFoldDB" id="K2QIN7"/>
<evidence type="ECO:0000313" key="2">
    <source>
        <dbReference type="EMBL" id="EKG09686.1"/>
    </source>
</evidence>
<dbReference type="Proteomes" id="UP000007129">
    <property type="component" value="Unassembled WGS sequence"/>
</dbReference>
<dbReference type="InParanoid" id="K2QIN7"/>
<evidence type="ECO:0000256" key="1">
    <source>
        <dbReference type="SAM" id="MobiDB-lite"/>
    </source>
</evidence>
<sequence>MLLQSICIPALAAANGWRGELNAGGLMRGRFSGHHLINKYEGVQIQKARALNRHVERSILGFSKGEKEKKHDSKCHLQVWRRPFWLKPKSLTNGASSMPTPRWASGTWPKKTTKAAQLSFRQSETSNDCRSDPWRPCTT</sequence>
<feature type="compositionally biased region" description="Polar residues" evidence="1">
    <location>
        <begin position="114"/>
        <end position="126"/>
    </location>
</feature>
<reference evidence="2 3" key="1">
    <citation type="journal article" date="2012" name="BMC Genomics">
        <title>Tools to kill: Genome of one of the most destructive plant pathogenic fungi Macrophomina phaseolina.</title>
        <authorList>
            <person name="Islam M.S."/>
            <person name="Haque M.S."/>
            <person name="Islam M.M."/>
            <person name="Emdad E.M."/>
            <person name="Halim A."/>
            <person name="Hossen Q.M.M."/>
            <person name="Hossain M.Z."/>
            <person name="Ahmed B."/>
            <person name="Rahim S."/>
            <person name="Rahman M.S."/>
            <person name="Alam M.M."/>
            <person name="Hou S."/>
            <person name="Wan X."/>
            <person name="Saito J.A."/>
            <person name="Alam M."/>
        </authorList>
    </citation>
    <scope>NUCLEOTIDE SEQUENCE [LARGE SCALE GENOMIC DNA]</scope>
    <source>
        <strain evidence="2 3">MS6</strain>
    </source>
</reference>
<dbReference type="HOGENOM" id="CLU_1845485_0_0_1"/>
<proteinExistence type="predicted"/>
<protein>
    <submittedName>
        <fullName evidence="2">Uncharacterized protein</fullName>
    </submittedName>
</protein>
<name>K2QIN7_MACPH</name>
<accession>K2QIN7</accession>
<dbReference type="EMBL" id="AHHD01000570">
    <property type="protein sequence ID" value="EKG09686.1"/>
    <property type="molecule type" value="Genomic_DNA"/>
</dbReference>
<comment type="caution">
    <text evidence="2">The sequence shown here is derived from an EMBL/GenBank/DDBJ whole genome shotgun (WGS) entry which is preliminary data.</text>
</comment>